<proteinExistence type="predicted"/>
<evidence type="ECO:0000313" key="2">
    <source>
        <dbReference type="EMBL" id="MDP2501155.1"/>
    </source>
</evidence>
<dbReference type="Gene3D" id="2.80.10.50">
    <property type="match status" value="1"/>
</dbReference>
<comment type="caution">
    <text evidence="3">The sequence shown here is derived from an EMBL/GenBank/DDBJ whole genome shotgun (WGS) entry which is preliminary data.</text>
</comment>
<evidence type="ECO:0000313" key="3">
    <source>
        <dbReference type="EMBL" id="PMF27265.1"/>
    </source>
</evidence>
<accession>A0A2N7K3X3</accession>
<dbReference type="EMBL" id="JAUYVL010000004">
    <property type="protein sequence ID" value="MDP2501155.1"/>
    <property type="molecule type" value="Genomic_DNA"/>
</dbReference>
<feature type="chain" id="PRO_5015084372" evidence="1">
    <location>
        <begin position="28"/>
        <end position="191"/>
    </location>
</feature>
<reference evidence="2" key="4">
    <citation type="submission" date="2023-07" db="EMBL/GenBank/DDBJ databases">
        <title>Genome content predicts the carbon catabolic preferences of heterotrophic bacteria.</title>
        <authorList>
            <person name="Gralka M."/>
        </authorList>
    </citation>
    <scope>NUCLEOTIDE SEQUENCE</scope>
    <source>
        <strain evidence="2">6E02</strain>
    </source>
</reference>
<dbReference type="AlphaFoldDB" id="A0A2N7K3X3"/>
<reference evidence="4" key="1">
    <citation type="submission" date="2016-07" db="EMBL/GenBank/DDBJ databases">
        <title>Nontailed viruses are major unrecognized killers of bacteria in the ocean.</title>
        <authorList>
            <person name="Kauffman K."/>
            <person name="Hussain F."/>
            <person name="Yang J."/>
            <person name="Arevalo P."/>
            <person name="Brown J."/>
            <person name="Cutler M."/>
            <person name="Kelly L."/>
            <person name="Polz M.F."/>
        </authorList>
    </citation>
    <scope>NUCLEOTIDE SEQUENCE [LARGE SCALE GENOMIC DNA]</scope>
    <source>
        <strain evidence="4">10N.286.54.F3</strain>
    </source>
</reference>
<organism evidence="3 4">
    <name type="scientific">Vibrio splendidus</name>
    <dbReference type="NCBI Taxonomy" id="29497"/>
    <lineage>
        <taxon>Bacteria</taxon>
        <taxon>Pseudomonadati</taxon>
        <taxon>Pseudomonadota</taxon>
        <taxon>Gammaproteobacteria</taxon>
        <taxon>Vibrionales</taxon>
        <taxon>Vibrionaceae</taxon>
        <taxon>Vibrio</taxon>
    </lineage>
</organism>
<gene>
    <name evidence="3" type="ORF">BCV19_03605</name>
    <name evidence="2" type="ORF">Q8W42_10580</name>
</gene>
<sequence length="191" mass="21388">MYQTPYPALLVGMISLLSLLFTGPASADWKETGSHLKLVDLLDREDGYCIDVAGSGDYVRFDLPLLTHNCKEGLYADEAVTHRDDGTLFFPAFEACVTVMGVNNNSLPYNALMLKRCHVDEPFLKATQFQTFEFTEDKQVQLVGSNLCITAGDVSKVTYSAAHRWRSLYMQECSVADKALSQWQMVKPTTR</sequence>
<dbReference type="SUPFAM" id="SSF50370">
    <property type="entry name" value="Ricin B-like lectins"/>
    <property type="match status" value="1"/>
</dbReference>
<protein>
    <submittedName>
        <fullName evidence="3">Uncharacterized protein</fullName>
    </submittedName>
</protein>
<dbReference type="RefSeq" id="WP_102482018.1">
    <property type="nucleotide sequence ID" value="NZ_CAWNSC010000002.1"/>
</dbReference>
<keyword evidence="1" id="KW-0732">Signal</keyword>
<name>A0A2N7K3X3_VIBSP</name>
<dbReference type="Proteomes" id="UP000235405">
    <property type="component" value="Unassembled WGS sequence"/>
</dbReference>
<evidence type="ECO:0000256" key="1">
    <source>
        <dbReference type="SAM" id="SignalP"/>
    </source>
</evidence>
<dbReference type="EMBL" id="MCSW01000091">
    <property type="protein sequence ID" value="PMF27265.1"/>
    <property type="molecule type" value="Genomic_DNA"/>
</dbReference>
<dbReference type="Proteomes" id="UP001177935">
    <property type="component" value="Unassembled WGS sequence"/>
</dbReference>
<reference evidence="3" key="3">
    <citation type="journal article" date="2018" name="Nature">
        <title>A major lineage of non-tailed dsDNA viruses as unrecognized killers of marine bacteria.</title>
        <authorList>
            <person name="Kauffman K.M."/>
            <person name="Hussain F.A."/>
            <person name="Yang J."/>
            <person name="Arevalo P."/>
            <person name="Brown J.M."/>
            <person name="Chang W.K."/>
            <person name="VanInsberghe D."/>
            <person name="Elsherbini J."/>
            <person name="Sharma R.S."/>
            <person name="Cutler M.B."/>
            <person name="Kelly L."/>
            <person name="Polz M.F."/>
        </authorList>
    </citation>
    <scope>NUCLEOTIDE SEQUENCE</scope>
    <source>
        <strain evidence="3">10N.286.54.F3</strain>
    </source>
</reference>
<dbReference type="InterPro" id="IPR035992">
    <property type="entry name" value="Ricin_B-like_lectins"/>
</dbReference>
<feature type="signal peptide" evidence="1">
    <location>
        <begin position="1"/>
        <end position="27"/>
    </location>
</feature>
<dbReference type="PROSITE" id="PS50231">
    <property type="entry name" value="RICIN_B_LECTIN"/>
    <property type="match status" value="1"/>
</dbReference>
<evidence type="ECO:0000313" key="4">
    <source>
        <dbReference type="Proteomes" id="UP000235405"/>
    </source>
</evidence>
<reference evidence="3" key="2">
    <citation type="submission" date="2016-07" db="EMBL/GenBank/DDBJ databases">
        <authorList>
            <person name="Wan K."/>
            <person name="Booth B."/>
            <person name="Spirohn K."/>
            <person name="Hao T."/>
            <person name="Hu Y."/>
            <person name="Calderwood M."/>
            <person name="Hill D."/>
            <person name="Mohr S."/>
            <person name="Vidal M."/>
            <person name="Celniker S."/>
            <person name="Perrimon N."/>
        </authorList>
    </citation>
    <scope>NUCLEOTIDE SEQUENCE</scope>
    <source>
        <strain evidence="3">10N.286.54.F3</strain>
    </source>
</reference>